<name>A0A0F9INZ2_9ZZZZ</name>
<gene>
    <name evidence="1" type="ORF">LCGC14_1634280</name>
</gene>
<reference evidence="1" key="1">
    <citation type="journal article" date="2015" name="Nature">
        <title>Complex archaea that bridge the gap between prokaryotes and eukaryotes.</title>
        <authorList>
            <person name="Spang A."/>
            <person name="Saw J.H."/>
            <person name="Jorgensen S.L."/>
            <person name="Zaremba-Niedzwiedzka K."/>
            <person name="Martijn J."/>
            <person name="Lind A.E."/>
            <person name="van Eijk R."/>
            <person name="Schleper C."/>
            <person name="Guy L."/>
            <person name="Ettema T.J."/>
        </authorList>
    </citation>
    <scope>NUCLEOTIDE SEQUENCE</scope>
</reference>
<comment type="caution">
    <text evidence="1">The sequence shown here is derived from an EMBL/GenBank/DDBJ whole genome shotgun (WGS) entry which is preliminary data.</text>
</comment>
<proteinExistence type="predicted"/>
<dbReference type="AlphaFoldDB" id="A0A0F9INZ2"/>
<accession>A0A0F9INZ2</accession>
<dbReference type="EMBL" id="LAZR01013525">
    <property type="protein sequence ID" value="KKM21549.1"/>
    <property type="molecule type" value="Genomic_DNA"/>
</dbReference>
<sequence>MDTSPEFILQCEKAEEIQAGHKSYCDGWKDGDFYYWSVDDRIKVAYTESFDDYIVQHPEQWDFLRGRRVIWLPRQDQLQEMVICHGASDRGALVIDIVRCFYKWITHTPYNAGLAYSLEELWLAFVMQEKFKKKWTGEEWK</sequence>
<protein>
    <submittedName>
        <fullName evidence="1">Uncharacterized protein</fullName>
    </submittedName>
</protein>
<evidence type="ECO:0000313" key="1">
    <source>
        <dbReference type="EMBL" id="KKM21549.1"/>
    </source>
</evidence>
<organism evidence="1">
    <name type="scientific">marine sediment metagenome</name>
    <dbReference type="NCBI Taxonomy" id="412755"/>
    <lineage>
        <taxon>unclassified sequences</taxon>
        <taxon>metagenomes</taxon>
        <taxon>ecological metagenomes</taxon>
    </lineage>
</organism>